<dbReference type="Proteomes" id="UP001177670">
    <property type="component" value="Unassembled WGS sequence"/>
</dbReference>
<protein>
    <submittedName>
        <fullName evidence="1">Uncharacterized protein</fullName>
    </submittedName>
</protein>
<dbReference type="AlphaFoldDB" id="A0AA40KM97"/>
<keyword evidence="2" id="KW-1185">Reference proteome</keyword>
<organism evidence="1 2">
    <name type="scientific">Melipona bicolor</name>
    <dbReference type="NCBI Taxonomy" id="60889"/>
    <lineage>
        <taxon>Eukaryota</taxon>
        <taxon>Metazoa</taxon>
        <taxon>Ecdysozoa</taxon>
        <taxon>Arthropoda</taxon>
        <taxon>Hexapoda</taxon>
        <taxon>Insecta</taxon>
        <taxon>Pterygota</taxon>
        <taxon>Neoptera</taxon>
        <taxon>Endopterygota</taxon>
        <taxon>Hymenoptera</taxon>
        <taxon>Apocrita</taxon>
        <taxon>Aculeata</taxon>
        <taxon>Apoidea</taxon>
        <taxon>Anthophila</taxon>
        <taxon>Apidae</taxon>
        <taxon>Melipona</taxon>
    </lineage>
</organism>
<dbReference type="EMBL" id="JAHYIQ010000016">
    <property type="protein sequence ID" value="KAK1125341.1"/>
    <property type="molecule type" value="Genomic_DNA"/>
</dbReference>
<gene>
    <name evidence="1" type="ORF">K0M31_005711</name>
</gene>
<evidence type="ECO:0000313" key="1">
    <source>
        <dbReference type="EMBL" id="KAK1125341.1"/>
    </source>
</evidence>
<sequence length="63" mass="6789">MLAVANDDDSQAVLTIARTTYNLGGNGDDSGRWKRSSSKRELSAISIVGGKKRPKPVVSKTRQ</sequence>
<evidence type="ECO:0000313" key="2">
    <source>
        <dbReference type="Proteomes" id="UP001177670"/>
    </source>
</evidence>
<proteinExistence type="predicted"/>
<comment type="caution">
    <text evidence="1">The sequence shown here is derived from an EMBL/GenBank/DDBJ whole genome shotgun (WGS) entry which is preliminary data.</text>
</comment>
<name>A0AA40KM97_9HYME</name>
<reference evidence="1" key="1">
    <citation type="submission" date="2021-10" db="EMBL/GenBank/DDBJ databases">
        <title>Melipona bicolor Genome sequencing and assembly.</title>
        <authorList>
            <person name="Araujo N.S."/>
            <person name="Arias M.C."/>
        </authorList>
    </citation>
    <scope>NUCLEOTIDE SEQUENCE</scope>
    <source>
        <strain evidence="1">USP_2M_L1-L4_2017</strain>
        <tissue evidence="1">Whole body</tissue>
    </source>
</reference>
<accession>A0AA40KM97</accession>